<dbReference type="PROSITE" id="PS00383">
    <property type="entry name" value="TYR_PHOSPHATASE_1"/>
    <property type="match status" value="1"/>
</dbReference>
<dbReference type="GO" id="GO:0004725">
    <property type="term" value="F:protein tyrosine phosphatase activity"/>
    <property type="evidence" value="ECO:0007669"/>
    <property type="project" value="InterPro"/>
</dbReference>
<sequence length="414" mass="47634">MDCKELDTSNTGIKEQCDQIEGKTCSDKVNEHEVVPRKIPCLNSEITEDIKSSVSESPSNSPQLKSQTDGKIVELTTKEASIEGYDNNSSTSDNTSKSTPVIDAKQVKESDRSSEACEKLAKDIIDKGVDEILAEFYTLNHGIEDADLELFFNFVNMSRNRYRDIVLKDTTRIILEDEENDYIHANYVSTPSNSKRFICCQAPLEQTTEHFWKMVLQEGSEYIFMLCHIVEDGLQKCHPYYPDEVGGKLFVNKLTIENSELEEHPAEHGLKVSVLKIYEDGVLKKTVKHWQYVSWPDRKVPLLSETIFYALDNMRVSDKPIIVHCSAGIGRTGTVVFLENLLEKINNGDIMKETPANVLEGIRKQRVMSVQTPMQYLYTHRLLLNHLLKERKIRETPELQRFFREYDEEYDKHH</sequence>
<dbReference type="PANTHER" id="PTHR46163">
    <property type="entry name" value="TYROSINE-PROTEIN PHOSPHATASE-RELATED"/>
    <property type="match status" value="1"/>
</dbReference>
<dbReference type="AlphaFoldDB" id="A0A0K0F8W3"/>
<dbReference type="WBParaSite" id="SVE_0526400.1">
    <property type="protein sequence ID" value="SVE_0526400.1"/>
    <property type="gene ID" value="SVE_0526400"/>
</dbReference>
<dbReference type="CDD" id="cd00047">
    <property type="entry name" value="PTPc"/>
    <property type="match status" value="1"/>
</dbReference>
<reference evidence="5" key="2">
    <citation type="submission" date="2015-08" db="UniProtKB">
        <authorList>
            <consortium name="WormBaseParasite"/>
        </authorList>
    </citation>
    <scope>IDENTIFICATION</scope>
</reference>
<keyword evidence="4" id="KW-1185">Reference proteome</keyword>
<dbReference type="PROSITE" id="PS50056">
    <property type="entry name" value="TYR_PHOSPHATASE_2"/>
    <property type="match status" value="1"/>
</dbReference>
<dbReference type="PRINTS" id="PR00700">
    <property type="entry name" value="PRTYPHPHTASE"/>
</dbReference>
<evidence type="ECO:0000313" key="4">
    <source>
        <dbReference type="Proteomes" id="UP000035680"/>
    </source>
</evidence>
<evidence type="ECO:0000259" key="3">
    <source>
        <dbReference type="PROSITE" id="PS50056"/>
    </source>
</evidence>
<dbReference type="PANTHER" id="PTHR46163:SF5">
    <property type="entry name" value="TYROSINE-PROTEIN PHOSPHATASE"/>
    <property type="match status" value="1"/>
</dbReference>
<dbReference type="InterPro" id="IPR029021">
    <property type="entry name" value="Prot-tyrosine_phosphatase-like"/>
</dbReference>
<dbReference type="InterPro" id="IPR003595">
    <property type="entry name" value="Tyr_Pase_cat"/>
</dbReference>
<dbReference type="SUPFAM" id="SSF52799">
    <property type="entry name" value="(Phosphotyrosine protein) phosphatases II"/>
    <property type="match status" value="1"/>
</dbReference>
<name>A0A0K0F8W3_STRVS</name>
<dbReference type="STRING" id="75913.A0A0K0F8W3"/>
<evidence type="ECO:0000259" key="2">
    <source>
        <dbReference type="PROSITE" id="PS50055"/>
    </source>
</evidence>
<dbReference type="InterPro" id="IPR052782">
    <property type="entry name" value="Oocyte-zygote_transition_reg"/>
</dbReference>
<dbReference type="Pfam" id="PF00102">
    <property type="entry name" value="Y_phosphatase"/>
    <property type="match status" value="1"/>
</dbReference>
<reference evidence="4" key="1">
    <citation type="submission" date="2014-07" db="EMBL/GenBank/DDBJ databases">
        <authorList>
            <person name="Martin A.A"/>
            <person name="De Silva N."/>
        </authorList>
    </citation>
    <scope>NUCLEOTIDE SEQUENCE</scope>
</reference>
<dbReference type="SMART" id="SM00194">
    <property type="entry name" value="PTPc"/>
    <property type="match status" value="1"/>
</dbReference>
<dbReference type="Proteomes" id="UP000035680">
    <property type="component" value="Unassembled WGS sequence"/>
</dbReference>
<accession>A0A0K0F8W3</accession>
<evidence type="ECO:0000256" key="1">
    <source>
        <dbReference type="SAM" id="MobiDB-lite"/>
    </source>
</evidence>
<dbReference type="InterPro" id="IPR000242">
    <property type="entry name" value="PTP_cat"/>
</dbReference>
<dbReference type="Gene3D" id="3.90.190.10">
    <property type="entry name" value="Protein tyrosine phosphatase superfamily"/>
    <property type="match status" value="1"/>
</dbReference>
<protein>
    <submittedName>
        <fullName evidence="5">Protein-tyrosine phosphatase</fullName>
    </submittedName>
</protein>
<organism evidence="4 5">
    <name type="scientific">Strongyloides venezuelensis</name>
    <name type="common">Threadworm</name>
    <dbReference type="NCBI Taxonomy" id="75913"/>
    <lineage>
        <taxon>Eukaryota</taxon>
        <taxon>Metazoa</taxon>
        <taxon>Ecdysozoa</taxon>
        <taxon>Nematoda</taxon>
        <taxon>Chromadorea</taxon>
        <taxon>Rhabditida</taxon>
        <taxon>Tylenchina</taxon>
        <taxon>Panagrolaimomorpha</taxon>
        <taxon>Strongyloidoidea</taxon>
        <taxon>Strongyloididae</taxon>
        <taxon>Strongyloides</taxon>
    </lineage>
</organism>
<proteinExistence type="predicted"/>
<feature type="compositionally biased region" description="Low complexity" evidence="1">
    <location>
        <begin position="52"/>
        <end position="61"/>
    </location>
</feature>
<dbReference type="InterPro" id="IPR016130">
    <property type="entry name" value="Tyr_Pase_AS"/>
</dbReference>
<feature type="domain" description="Tyrosine-protein phosphatase" evidence="2">
    <location>
        <begin position="156"/>
        <end position="386"/>
    </location>
</feature>
<dbReference type="SMART" id="SM00404">
    <property type="entry name" value="PTPc_motif"/>
    <property type="match status" value="1"/>
</dbReference>
<feature type="compositionally biased region" description="Low complexity" evidence="1">
    <location>
        <begin position="86"/>
        <end position="99"/>
    </location>
</feature>
<feature type="domain" description="Tyrosine specific protein phosphatases" evidence="3">
    <location>
        <begin position="305"/>
        <end position="377"/>
    </location>
</feature>
<dbReference type="PROSITE" id="PS50055">
    <property type="entry name" value="TYR_PHOSPHATASE_PTP"/>
    <property type="match status" value="1"/>
</dbReference>
<dbReference type="InterPro" id="IPR000387">
    <property type="entry name" value="Tyr_Pase_dom"/>
</dbReference>
<feature type="region of interest" description="Disordered" evidence="1">
    <location>
        <begin position="50"/>
        <end position="108"/>
    </location>
</feature>
<evidence type="ECO:0000313" key="5">
    <source>
        <dbReference type="WBParaSite" id="SVE_0526400.1"/>
    </source>
</evidence>